<reference evidence="10 11" key="1">
    <citation type="journal article" date="2009" name="Nature">
        <title>Evolution of pathogenicity and sexual reproduction in eight Candida genomes.</title>
        <authorList>
            <person name="Butler G."/>
            <person name="Rasmussen M.D."/>
            <person name="Lin M.F."/>
            <person name="Santos M.A."/>
            <person name="Sakthikumar S."/>
            <person name="Munro C.A."/>
            <person name="Rheinbay E."/>
            <person name="Grabherr M."/>
            <person name="Forche A."/>
            <person name="Reedy J.L."/>
            <person name="Agrafioti I."/>
            <person name="Arnaud M.B."/>
            <person name="Bates S."/>
            <person name="Brown A.J."/>
            <person name="Brunke S."/>
            <person name="Costanzo M.C."/>
            <person name="Fitzpatrick D.A."/>
            <person name="de Groot P.W."/>
            <person name="Harris D."/>
            <person name="Hoyer L.L."/>
            <person name="Hube B."/>
            <person name="Klis F.M."/>
            <person name="Kodira C."/>
            <person name="Lennard N."/>
            <person name="Logue M.E."/>
            <person name="Martin R."/>
            <person name="Neiman A.M."/>
            <person name="Nikolaou E."/>
            <person name="Quail M.A."/>
            <person name="Quinn J."/>
            <person name="Santos M.C."/>
            <person name="Schmitzberger F.F."/>
            <person name="Sherlock G."/>
            <person name="Shah P."/>
            <person name="Silverstein K.A."/>
            <person name="Skrzypek M.S."/>
            <person name="Soll D."/>
            <person name="Staggs R."/>
            <person name="Stansfield I."/>
            <person name="Stumpf M.P."/>
            <person name="Sudbery P.E."/>
            <person name="Srikantha T."/>
            <person name="Zeng Q."/>
            <person name="Berman J."/>
            <person name="Berriman M."/>
            <person name="Heitman J."/>
            <person name="Gow N.A."/>
            <person name="Lorenz M.C."/>
            <person name="Birren B.W."/>
            <person name="Kellis M."/>
            <person name="Cuomo C.A."/>
        </authorList>
    </citation>
    <scope>NUCLEOTIDE SEQUENCE [LARGE SCALE GENOMIC DNA]</scope>
    <source>
        <strain evidence="11">ATCC 11503 / BCRC 21390 / CBS 2605 / JCM 1781 / NBRC 1676 / NRRL YB-4239</strain>
    </source>
</reference>
<evidence type="ECO:0000313" key="11">
    <source>
        <dbReference type="Proteomes" id="UP000001996"/>
    </source>
</evidence>
<feature type="region of interest" description="Disordered" evidence="8">
    <location>
        <begin position="325"/>
        <end position="347"/>
    </location>
</feature>
<keyword evidence="7 9" id="KW-0472">Membrane</keyword>
<dbReference type="GO" id="GO:0005886">
    <property type="term" value="C:plasma membrane"/>
    <property type="evidence" value="ECO:0007669"/>
    <property type="project" value="UniProtKB-SubCell"/>
</dbReference>
<dbReference type="EMBL" id="CH981530">
    <property type="protein sequence ID" value="EDK46681.1"/>
    <property type="molecule type" value="Genomic_DNA"/>
</dbReference>
<feature type="transmembrane region" description="Helical" evidence="9">
    <location>
        <begin position="279"/>
        <end position="302"/>
    </location>
</feature>
<dbReference type="InterPro" id="IPR038770">
    <property type="entry name" value="Na+/solute_symporter_sf"/>
</dbReference>
<evidence type="ECO:0000256" key="2">
    <source>
        <dbReference type="ARBA" id="ARBA00010110"/>
    </source>
</evidence>
<evidence type="ECO:0000256" key="1">
    <source>
        <dbReference type="ARBA" id="ARBA00004651"/>
    </source>
</evidence>
<dbReference type="HOGENOM" id="CLU_022869_0_0_1"/>
<accession>A5E5H3</accession>
<feature type="transmembrane region" description="Helical" evidence="9">
    <location>
        <begin position="249"/>
        <end position="267"/>
    </location>
</feature>
<dbReference type="VEuPathDB" id="FungiDB:LELG_04862"/>
<proteinExistence type="inferred from homology"/>
<evidence type="ECO:0000256" key="6">
    <source>
        <dbReference type="ARBA" id="ARBA00022989"/>
    </source>
</evidence>
<dbReference type="GO" id="GO:0015297">
    <property type="term" value="F:antiporter activity"/>
    <property type="evidence" value="ECO:0007669"/>
    <property type="project" value="InterPro"/>
</dbReference>
<dbReference type="KEGG" id="lel:PVL30_005583"/>
<dbReference type="GeneID" id="5231041"/>
<dbReference type="AlphaFoldDB" id="A5E5H3"/>
<feature type="transmembrane region" description="Helical" evidence="9">
    <location>
        <begin position="211"/>
        <end position="237"/>
    </location>
</feature>
<dbReference type="Pfam" id="PF01758">
    <property type="entry name" value="SBF"/>
    <property type="match status" value="1"/>
</dbReference>
<keyword evidence="5 9" id="KW-0812">Transmembrane</keyword>
<organism evidence="10 11">
    <name type="scientific">Lodderomyces elongisporus (strain ATCC 11503 / CBS 2605 / JCM 1781 / NBRC 1676 / NRRL YB-4239)</name>
    <name type="common">Yeast</name>
    <name type="synonym">Saccharomyces elongisporus</name>
    <dbReference type="NCBI Taxonomy" id="379508"/>
    <lineage>
        <taxon>Eukaryota</taxon>
        <taxon>Fungi</taxon>
        <taxon>Dikarya</taxon>
        <taxon>Ascomycota</taxon>
        <taxon>Saccharomycotina</taxon>
        <taxon>Pichiomycetes</taxon>
        <taxon>Debaryomycetaceae</taxon>
        <taxon>Candida/Lodderomyces clade</taxon>
        <taxon>Lodderomyces</taxon>
    </lineage>
</organism>
<keyword evidence="6 9" id="KW-1133">Transmembrane helix</keyword>
<dbReference type="NCBIfam" id="TIGR00832">
    <property type="entry name" value="acr3"/>
    <property type="match status" value="1"/>
</dbReference>
<dbReference type="eggNOG" id="ENOG502QPKH">
    <property type="taxonomic scope" value="Eukaryota"/>
</dbReference>
<keyword evidence="4" id="KW-1003">Cell membrane</keyword>
<feature type="transmembrane region" description="Helical" evidence="9">
    <location>
        <begin position="165"/>
        <end position="191"/>
    </location>
</feature>
<comment type="similarity">
    <text evidence="2">Belongs to the arsenical resistance-3 (ACR3) (TC 2.A.59) family.</text>
</comment>
<feature type="transmembrane region" description="Helical" evidence="9">
    <location>
        <begin position="21"/>
        <end position="43"/>
    </location>
</feature>
<name>A5E5H3_LODEL</name>
<dbReference type="Proteomes" id="UP000001996">
    <property type="component" value="Unassembled WGS sequence"/>
</dbReference>
<dbReference type="OrthoDB" id="187348at2759"/>
<gene>
    <name evidence="10" type="ORF">LELG_04862</name>
</gene>
<evidence type="ECO:0000256" key="4">
    <source>
        <dbReference type="ARBA" id="ARBA00022475"/>
    </source>
</evidence>
<evidence type="ECO:0000256" key="8">
    <source>
        <dbReference type="SAM" id="MobiDB-lite"/>
    </source>
</evidence>
<keyword evidence="3" id="KW-0813">Transport</keyword>
<evidence type="ECO:0000256" key="5">
    <source>
        <dbReference type="ARBA" id="ARBA00022692"/>
    </source>
</evidence>
<sequence>MTLVKKSIRDDLKQVFSQMSLFDKLLPLLIILAMIIGILLSVYVPKAKDAFSAKGSQNKLTDVSIPLLIGLIVMMIPPLCQIQYEKLLRTSNYRTLASHRYINDIVISLVINWIVGPLVMFGLAWAVLFNEPEYRTGVIMIGMARCIAMVVLWNQLALGSNELCALLVIINSVLQIVLYAPYQVFFCYVITGEKLDTNGNVVSMSKLFLLVLKNIGVFLGIPLAAAIMIRMIGLWALGKERYSKKFMPWISPWALIGLIYTIIVIFISKGDSFVHEIHVSLKCIIPLCIYFIIMWFGTFYALRYFTSYTGLHRYLKLKQRASGDELGSEQGNEQGNEHGNEEDYSDNDAESTRLLCGCEEKLTAEQVSTHKIKRRLHCNANYSRTITHAFTSGSNNFELSLAMAIAIYGEGSQQAIAAVFGPLIEVPVLLLLTFVARYFRVAYIWEDVDNKREKEEARDVVETECQ</sequence>
<comment type="subcellular location">
    <subcellularLocation>
        <location evidence="1">Cell membrane</location>
        <topology evidence="1">Multi-pass membrane protein</topology>
    </subcellularLocation>
</comment>
<dbReference type="InParanoid" id="A5E5H3"/>
<dbReference type="PANTHER" id="PTHR43057">
    <property type="entry name" value="ARSENITE EFFLUX TRANSPORTER"/>
    <property type="match status" value="1"/>
</dbReference>
<keyword evidence="11" id="KW-1185">Reference proteome</keyword>
<evidence type="ECO:0000313" key="10">
    <source>
        <dbReference type="EMBL" id="EDK46681.1"/>
    </source>
</evidence>
<dbReference type="InterPro" id="IPR004706">
    <property type="entry name" value="Arsenical-R_Acr3"/>
</dbReference>
<evidence type="ECO:0000256" key="7">
    <source>
        <dbReference type="ARBA" id="ARBA00023136"/>
    </source>
</evidence>
<dbReference type="GO" id="GO:0015105">
    <property type="term" value="F:arsenite transmembrane transporter activity"/>
    <property type="evidence" value="ECO:0007669"/>
    <property type="project" value="TreeGrafter"/>
</dbReference>
<dbReference type="OMA" id="WIFIRQV"/>
<dbReference type="PANTHER" id="PTHR43057:SF1">
    <property type="entry name" value="ARSENICAL-RESISTANCE PROTEIN 3"/>
    <property type="match status" value="1"/>
</dbReference>
<feature type="transmembrane region" description="Helical" evidence="9">
    <location>
        <begin position="105"/>
        <end position="128"/>
    </location>
</feature>
<feature type="transmembrane region" description="Helical" evidence="9">
    <location>
        <begin position="134"/>
        <end position="153"/>
    </location>
</feature>
<dbReference type="GO" id="GO:0015104">
    <property type="term" value="F:antimonite transmembrane transporter activity"/>
    <property type="evidence" value="ECO:0007669"/>
    <property type="project" value="TreeGrafter"/>
</dbReference>
<dbReference type="STRING" id="379508.A5E5H3"/>
<protein>
    <submittedName>
        <fullName evidence="10">Arsenical-resistance protein ACR3</fullName>
    </submittedName>
</protein>
<dbReference type="InterPro" id="IPR002657">
    <property type="entry name" value="BilAc:Na_symport/Acr3"/>
</dbReference>
<dbReference type="FunCoup" id="A5E5H3">
    <property type="interactions" value="13"/>
</dbReference>
<evidence type="ECO:0000256" key="9">
    <source>
        <dbReference type="SAM" id="Phobius"/>
    </source>
</evidence>
<feature type="transmembrane region" description="Helical" evidence="9">
    <location>
        <begin position="63"/>
        <end position="84"/>
    </location>
</feature>
<evidence type="ECO:0000256" key="3">
    <source>
        <dbReference type="ARBA" id="ARBA00022448"/>
    </source>
</evidence>
<dbReference type="Gene3D" id="1.20.1530.20">
    <property type="match status" value="1"/>
</dbReference>